<evidence type="ECO:0000313" key="3">
    <source>
        <dbReference type="EMBL" id="QNU18706.1"/>
    </source>
</evidence>
<name>A0A7H1RWR7_9BACL</name>
<accession>A0A7H1RWR7</accession>
<keyword evidence="1" id="KW-0408">Iron</keyword>
<dbReference type="InterPro" id="IPR052713">
    <property type="entry name" value="FeoA"/>
</dbReference>
<dbReference type="SMART" id="SM00899">
    <property type="entry name" value="FeoA"/>
    <property type="match status" value="1"/>
</dbReference>
<dbReference type="PANTHER" id="PTHR42954:SF2">
    <property type="entry name" value="FE(2+) TRANSPORT PROTEIN A"/>
    <property type="match status" value="1"/>
</dbReference>
<dbReference type="InterPro" id="IPR008988">
    <property type="entry name" value="Transcriptional_repressor_C"/>
</dbReference>
<dbReference type="Gene3D" id="2.30.30.90">
    <property type="match status" value="1"/>
</dbReference>
<evidence type="ECO:0000259" key="2">
    <source>
        <dbReference type="SMART" id="SM00899"/>
    </source>
</evidence>
<dbReference type="GO" id="GO:0046914">
    <property type="term" value="F:transition metal ion binding"/>
    <property type="evidence" value="ECO:0007669"/>
    <property type="project" value="InterPro"/>
</dbReference>
<dbReference type="InterPro" id="IPR007167">
    <property type="entry name" value="Fe-transptr_FeoA-like"/>
</dbReference>
<dbReference type="InterPro" id="IPR038157">
    <property type="entry name" value="FeoA_core_dom"/>
</dbReference>
<sequence>MAQGKRCRLSDTKPGDRFRIEKVDVPDPVLKRRLLDLGFVPGGEVKVGQRSPLGDPTAYRVCGTTIALRKEESDYIYGETIDHDG</sequence>
<reference evidence="3 4" key="1">
    <citation type="submission" date="2020-09" db="EMBL/GenBank/DDBJ databases">
        <title>Complete Geobacillus genomes through the use of hybrid genome assembly.</title>
        <authorList>
            <person name="Vera D.L."/>
            <person name="Venkateswaran K."/>
            <person name="Singh N.K."/>
            <person name="Landry K."/>
        </authorList>
    </citation>
    <scope>NUCLEOTIDE SEQUENCE [LARGE SCALE GENOMIC DNA]</scope>
    <source>
        <strain evidence="3 4">SURF-189</strain>
    </source>
</reference>
<gene>
    <name evidence="3" type="ORF">IC807_03255</name>
</gene>
<keyword evidence="4" id="KW-1185">Reference proteome</keyword>
<protein>
    <submittedName>
        <fullName evidence="3">Ferrous iron transport protein A</fullName>
    </submittedName>
</protein>
<dbReference type="RefSeq" id="WP_033005362.1">
    <property type="nucleotide sequence ID" value="NZ_CP061470.1"/>
</dbReference>
<evidence type="ECO:0000313" key="4">
    <source>
        <dbReference type="Proteomes" id="UP000516388"/>
    </source>
</evidence>
<organism evidence="3 4">
    <name type="scientific">Geobacillus zalihae</name>
    <dbReference type="NCBI Taxonomy" id="213419"/>
    <lineage>
        <taxon>Bacteria</taxon>
        <taxon>Bacillati</taxon>
        <taxon>Bacillota</taxon>
        <taxon>Bacilli</taxon>
        <taxon>Bacillales</taxon>
        <taxon>Anoxybacillaceae</taxon>
        <taxon>Geobacillus</taxon>
    </lineage>
</organism>
<dbReference type="AlphaFoldDB" id="A0A7H1RWR7"/>
<feature type="domain" description="Ferrous iron transporter FeoA-like" evidence="2">
    <location>
        <begin position="7"/>
        <end position="80"/>
    </location>
</feature>
<dbReference type="Proteomes" id="UP000516388">
    <property type="component" value="Chromosome"/>
</dbReference>
<dbReference type="SUPFAM" id="SSF50037">
    <property type="entry name" value="C-terminal domain of transcriptional repressors"/>
    <property type="match status" value="1"/>
</dbReference>
<dbReference type="Pfam" id="PF04023">
    <property type="entry name" value="FeoA"/>
    <property type="match status" value="1"/>
</dbReference>
<dbReference type="KEGG" id="gza:IC807_03255"/>
<dbReference type="PANTHER" id="PTHR42954">
    <property type="entry name" value="FE(2+) TRANSPORT PROTEIN A"/>
    <property type="match status" value="1"/>
</dbReference>
<evidence type="ECO:0000256" key="1">
    <source>
        <dbReference type="ARBA" id="ARBA00023004"/>
    </source>
</evidence>
<proteinExistence type="predicted"/>
<dbReference type="EMBL" id="CP061470">
    <property type="protein sequence ID" value="QNU18706.1"/>
    <property type="molecule type" value="Genomic_DNA"/>
</dbReference>